<evidence type="ECO:0000256" key="10">
    <source>
        <dbReference type="ARBA" id="ARBA00035861"/>
    </source>
</evidence>
<dbReference type="STRING" id="1121869.SAMN03084138_04191"/>
<comment type="catalytic activity">
    <reaction evidence="10">
        <text>8-oxo-dGTP + H2O = 8-oxo-dGMP + diphosphate + H(+)</text>
        <dbReference type="Rhea" id="RHEA:31575"/>
        <dbReference type="ChEBI" id="CHEBI:15377"/>
        <dbReference type="ChEBI" id="CHEBI:15378"/>
        <dbReference type="ChEBI" id="CHEBI:33019"/>
        <dbReference type="ChEBI" id="CHEBI:63224"/>
        <dbReference type="ChEBI" id="CHEBI:77896"/>
        <dbReference type="EC" id="3.6.1.55"/>
    </reaction>
</comment>
<reference evidence="20 21" key="1">
    <citation type="submission" date="2016-10" db="EMBL/GenBank/DDBJ databases">
        <authorList>
            <person name="de Groot N.N."/>
        </authorList>
    </citation>
    <scope>NUCLEOTIDE SEQUENCE [LARGE SCALE GENOMIC DNA]</scope>
    <source>
        <strain evidence="20 21">DSM 15893</strain>
    </source>
</reference>
<feature type="binding site" evidence="18">
    <location>
        <position position="60"/>
    </location>
    <ligand>
        <name>Mg(2+)</name>
        <dbReference type="ChEBI" id="CHEBI:18420"/>
    </ligand>
</feature>
<dbReference type="CDD" id="cd03425">
    <property type="entry name" value="NUDIX_MutT_NudA_like"/>
    <property type="match status" value="1"/>
</dbReference>
<gene>
    <name evidence="20" type="ORF">SAMN03084138_04191</name>
</gene>
<keyword evidence="3" id="KW-0515">Mutator protein</keyword>
<dbReference type="GeneID" id="35873316"/>
<dbReference type="GO" id="GO:0044716">
    <property type="term" value="F:8-oxo-GDP phosphatase activity"/>
    <property type="evidence" value="ECO:0007669"/>
    <property type="project" value="TreeGrafter"/>
</dbReference>
<dbReference type="GO" id="GO:0046872">
    <property type="term" value="F:metal ion binding"/>
    <property type="evidence" value="ECO:0007669"/>
    <property type="project" value="UniProtKB-KW"/>
</dbReference>
<dbReference type="GO" id="GO:0008413">
    <property type="term" value="F:8-oxo-7,8-dihydroguanosine triphosphate pyrophosphatase activity"/>
    <property type="evidence" value="ECO:0007669"/>
    <property type="project" value="InterPro"/>
</dbReference>
<dbReference type="PRINTS" id="PR00502">
    <property type="entry name" value="NUDIXFAMILY"/>
</dbReference>
<evidence type="ECO:0000256" key="11">
    <source>
        <dbReference type="ARBA" id="ARBA00036904"/>
    </source>
</evidence>
<evidence type="ECO:0000256" key="18">
    <source>
        <dbReference type="PIRSR" id="PIRSR603561-2"/>
    </source>
</evidence>
<dbReference type="GO" id="GO:0006260">
    <property type="term" value="P:DNA replication"/>
    <property type="evidence" value="ECO:0007669"/>
    <property type="project" value="UniProtKB-KW"/>
</dbReference>
<evidence type="ECO:0000256" key="14">
    <source>
        <dbReference type="ARBA" id="ARBA00041592"/>
    </source>
</evidence>
<dbReference type="GO" id="GO:0044715">
    <property type="term" value="F:8-oxo-dGDP phosphatase activity"/>
    <property type="evidence" value="ECO:0007669"/>
    <property type="project" value="TreeGrafter"/>
</dbReference>
<keyword evidence="5 18" id="KW-0479">Metal-binding</keyword>
<comment type="cofactor">
    <cofactor evidence="1 18">
        <name>Mg(2+)</name>
        <dbReference type="ChEBI" id="CHEBI:18420"/>
    </cofactor>
</comment>
<dbReference type="InterPro" id="IPR000086">
    <property type="entry name" value="NUDIX_hydrolase_dom"/>
</dbReference>
<evidence type="ECO:0000313" key="20">
    <source>
        <dbReference type="EMBL" id="SFQ15069.1"/>
    </source>
</evidence>
<feature type="binding site" evidence="17">
    <location>
        <begin position="37"/>
        <end position="40"/>
    </location>
    <ligand>
        <name>8-oxo-dGTP</name>
        <dbReference type="ChEBI" id="CHEBI:77896"/>
    </ligand>
</feature>
<dbReference type="Pfam" id="PF14815">
    <property type="entry name" value="NUDIX_4"/>
    <property type="match status" value="1"/>
</dbReference>
<evidence type="ECO:0000256" key="15">
    <source>
        <dbReference type="ARBA" id="ARBA00041979"/>
    </source>
</evidence>
<keyword evidence="6" id="KW-0227">DNA damage</keyword>
<evidence type="ECO:0000313" key="21">
    <source>
        <dbReference type="Proteomes" id="UP000182692"/>
    </source>
</evidence>
<dbReference type="NCBIfam" id="TIGR00586">
    <property type="entry name" value="mutt"/>
    <property type="match status" value="1"/>
</dbReference>
<organism evidence="20 21">
    <name type="scientific">Enterovibrio norvegicus DSM 15893</name>
    <dbReference type="NCBI Taxonomy" id="1121869"/>
    <lineage>
        <taxon>Bacteria</taxon>
        <taxon>Pseudomonadati</taxon>
        <taxon>Pseudomonadota</taxon>
        <taxon>Gammaproteobacteria</taxon>
        <taxon>Vibrionales</taxon>
        <taxon>Vibrionaceae</taxon>
        <taxon>Enterovibrio</taxon>
    </lineage>
</organism>
<feature type="domain" description="Nudix hydrolase" evidence="19">
    <location>
        <begin position="4"/>
        <end position="132"/>
    </location>
</feature>
<evidence type="ECO:0000256" key="13">
    <source>
        <dbReference type="ARBA" id="ARBA00040794"/>
    </source>
</evidence>
<dbReference type="InterPro" id="IPR020084">
    <property type="entry name" value="NUDIX_hydrolase_CS"/>
</dbReference>
<keyword evidence="9" id="KW-0234">DNA repair</keyword>
<dbReference type="SUPFAM" id="SSF55811">
    <property type="entry name" value="Nudix"/>
    <property type="match status" value="1"/>
</dbReference>
<accession>A0A1I5W5Q3</accession>
<keyword evidence="4" id="KW-0235">DNA replication</keyword>
<dbReference type="NCBIfam" id="NF008044">
    <property type="entry name" value="PRK10776.1"/>
    <property type="match status" value="1"/>
</dbReference>
<evidence type="ECO:0000256" key="12">
    <source>
        <dbReference type="ARBA" id="ARBA00038905"/>
    </source>
</evidence>
<dbReference type="EC" id="3.6.1.55" evidence="12"/>
<dbReference type="InterPro" id="IPR003561">
    <property type="entry name" value="Mutator_MutT"/>
</dbReference>
<dbReference type="InterPro" id="IPR020476">
    <property type="entry name" value="Nudix_hydrolase"/>
</dbReference>
<feature type="binding site" evidence="17">
    <location>
        <position position="122"/>
    </location>
    <ligand>
        <name>8-oxo-dGTP</name>
        <dbReference type="ChEBI" id="CHEBI:77896"/>
    </ligand>
</feature>
<dbReference type="GO" id="GO:0006281">
    <property type="term" value="P:DNA repair"/>
    <property type="evidence" value="ECO:0007669"/>
    <property type="project" value="UniProtKB-KW"/>
</dbReference>
<keyword evidence="7" id="KW-0378">Hydrolase</keyword>
<dbReference type="PANTHER" id="PTHR47707">
    <property type="entry name" value="8-OXO-DGTP DIPHOSPHATASE"/>
    <property type="match status" value="1"/>
</dbReference>
<dbReference type="FunFam" id="3.90.79.10:FF:000014">
    <property type="entry name" value="8-oxo-dGTP diphosphatase MutT"/>
    <property type="match status" value="1"/>
</dbReference>
<dbReference type="PANTHER" id="PTHR47707:SF1">
    <property type="entry name" value="NUDIX HYDROLASE FAMILY PROTEIN"/>
    <property type="match status" value="1"/>
</dbReference>
<evidence type="ECO:0000256" key="17">
    <source>
        <dbReference type="PIRSR" id="PIRSR603561-1"/>
    </source>
</evidence>
<evidence type="ECO:0000256" key="8">
    <source>
        <dbReference type="ARBA" id="ARBA00022842"/>
    </source>
</evidence>
<evidence type="ECO:0000256" key="7">
    <source>
        <dbReference type="ARBA" id="ARBA00022801"/>
    </source>
</evidence>
<evidence type="ECO:0000256" key="1">
    <source>
        <dbReference type="ARBA" id="ARBA00001946"/>
    </source>
</evidence>
<dbReference type="Gene3D" id="3.90.79.10">
    <property type="entry name" value="Nucleoside Triphosphate Pyrophosphohydrolase"/>
    <property type="match status" value="1"/>
</dbReference>
<feature type="binding site" evidence="17">
    <location>
        <position position="26"/>
    </location>
    <ligand>
        <name>8-oxo-dGTP</name>
        <dbReference type="ChEBI" id="CHEBI:77896"/>
    </ligand>
</feature>
<evidence type="ECO:0000256" key="16">
    <source>
        <dbReference type="ARBA" id="ARBA00042798"/>
    </source>
</evidence>
<dbReference type="InterPro" id="IPR029119">
    <property type="entry name" value="MutY_C"/>
</dbReference>
<comment type="catalytic activity">
    <reaction evidence="11">
        <text>8-oxo-GTP + H2O = 8-oxo-GMP + diphosphate + H(+)</text>
        <dbReference type="Rhea" id="RHEA:67616"/>
        <dbReference type="ChEBI" id="CHEBI:15377"/>
        <dbReference type="ChEBI" id="CHEBI:15378"/>
        <dbReference type="ChEBI" id="CHEBI:33019"/>
        <dbReference type="ChEBI" id="CHEBI:143553"/>
        <dbReference type="ChEBI" id="CHEBI:145694"/>
    </reaction>
</comment>
<dbReference type="AlphaFoldDB" id="A0A1I5W5Q3"/>
<dbReference type="PROSITE" id="PS51462">
    <property type="entry name" value="NUDIX"/>
    <property type="match status" value="1"/>
</dbReference>
<proteinExistence type="inferred from homology"/>
<evidence type="ECO:0000256" key="4">
    <source>
        <dbReference type="ARBA" id="ARBA00022705"/>
    </source>
</evidence>
<dbReference type="GO" id="GO:0035539">
    <property type="term" value="F:8-oxo-7,8-dihydrodeoxyguanosine triphosphate pyrophosphatase activity"/>
    <property type="evidence" value="ECO:0007669"/>
    <property type="project" value="UniProtKB-EC"/>
</dbReference>
<evidence type="ECO:0000259" key="19">
    <source>
        <dbReference type="PROSITE" id="PS51462"/>
    </source>
</evidence>
<dbReference type="PROSITE" id="PS00893">
    <property type="entry name" value="NUDIX_BOX"/>
    <property type="match status" value="1"/>
</dbReference>
<feature type="binding site" evidence="17">
    <location>
        <position position="31"/>
    </location>
    <ligand>
        <name>8-oxo-dGTP</name>
        <dbReference type="ChEBI" id="CHEBI:77896"/>
    </ligand>
</feature>
<name>A0A1I5W5Q3_9GAMM</name>
<feature type="binding site" evidence="18">
    <location>
        <position position="40"/>
    </location>
    <ligand>
        <name>Mg(2+)</name>
        <dbReference type="ChEBI" id="CHEBI:18420"/>
    </ligand>
</feature>
<sequence length="134" mass="14732">MDKKRIHIAAGIILNQDRSKIFITQRPAKAHKGGFWEFAGGQVEQGETAEQAVVRELEEEVGIATTDLALLCSLAHDYPDKALTFDFFLINGFTGEPFGKEGQPGQWVAISELSNFTFPEANEPVLAKILEVLG</sequence>
<keyword evidence="8 18" id="KW-0460">Magnesium</keyword>
<dbReference type="InterPro" id="IPR047127">
    <property type="entry name" value="MutT-like"/>
</dbReference>
<evidence type="ECO:0000256" key="2">
    <source>
        <dbReference type="ARBA" id="ARBA00005582"/>
    </source>
</evidence>
<dbReference type="RefSeq" id="WP_017015888.1">
    <property type="nucleotide sequence ID" value="NZ_FOWR01000044.1"/>
</dbReference>
<dbReference type="EMBL" id="FOWR01000044">
    <property type="protein sequence ID" value="SFQ15069.1"/>
    <property type="molecule type" value="Genomic_DNA"/>
</dbReference>
<dbReference type="InterPro" id="IPR015797">
    <property type="entry name" value="NUDIX_hydrolase-like_dom_sf"/>
</dbReference>
<evidence type="ECO:0000256" key="6">
    <source>
        <dbReference type="ARBA" id="ARBA00022763"/>
    </source>
</evidence>
<dbReference type="OrthoDB" id="9810648at2"/>
<evidence type="ECO:0000256" key="5">
    <source>
        <dbReference type="ARBA" id="ARBA00022723"/>
    </source>
</evidence>
<protein>
    <recommendedName>
        <fullName evidence="13">8-oxo-dGTP diphosphatase</fullName>
        <ecNumber evidence="12">3.6.1.55</ecNumber>
    </recommendedName>
    <alternativeName>
        <fullName evidence="16">7,8-dihydro-8-oxoguanine-triphosphatase</fullName>
    </alternativeName>
    <alternativeName>
        <fullName evidence="15">Mutator protein MutT</fullName>
    </alternativeName>
    <alternativeName>
        <fullName evidence="14">dGTP pyrophosphohydrolase</fullName>
    </alternativeName>
</protein>
<evidence type="ECO:0000256" key="9">
    <source>
        <dbReference type="ARBA" id="ARBA00023204"/>
    </source>
</evidence>
<dbReference type="Proteomes" id="UP000182692">
    <property type="component" value="Unassembled WGS sequence"/>
</dbReference>
<comment type="similarity">
    <text evidence="2">Belongs to the Nudix hydrolase family.</text>
</comment>
<evidence type="ECO:0000256" key="3">
    <source>
        <dbReference type="ARBA" id="ARBA00022457"/>
    </source>
</evidence>